<dbReference type="PROSITE" id="PS50895">
    <property type="entry name" value="SURF1"/>
    <property type="match status" value="1"/>
</dbReference>
<comment type="similarity">
    <text evidence="1">Belongs to the SURF1 family.</text>
</comment>
<dbReference type="RefSeq" id="WP_390192213.1">
    <property type="nucleotide sequence ID" value="NZ_JBHMEP010000002.1"/>
</dbReference>
<comment type="subcellular location">
    <subcellularLocation>
        <location evidence="1">Cell membrane</location>
        <topology evidence="1">Multi-pass membrane protein</topology>
    </subcellularLocation>
</comment>
<protein>
    <recommendedName>
        <fullName evidence="1">SURF1-like protein</fullName>
    </recommendedName>
</protein>
<keyword evidence="1" id="KW-0472">Membrane</keyword>
<dbReference type="CDD" id="cd06662">
    <property type="entry name" value="SURF1"/>
    <property type="match status" value="1"/>
</dbReference>
<keyword evidence="1" id="KW-0812">Transmembrane</keyword>
<dbReference type="InterPro" id="IPR002994">
    <property type="entry name" value="Surf1/Shy1"/>
</dbReference>
<dbReference type="Proteomes" id="UP001589645">
    <property type="component" value="Unassembled WGS sequence"/>
</dbReference>
<dbReference type="Pfam" id="PF02104">
    <property type="entry name" value="SURF1"/>
    <property type="match status" value="1"/>
</dbReference>
<keyword evidence="3" id="KW-1185">Reference proteome</keyword>
<accession>A0ABV5HMB8</accession>
<gene>
    <name evidence="2" type="ORF">ACFFUV_10530</name>
</gene>
<reference evidence="2 3" key="1">
    <citation type="submission" date="2024-09" db="EMBL/GenBank/DDBJ databases">
        <authorList>
            <person name="Sun Q."/>
            <person name="Mori K."/>
        </authorList>
    </citation>
    <scope>NUCLEOTIDE SEQUENCE [LARGE SCALE GENOMIC DNA]</scope>
    <source>
        <strain evidence="2 3">CECT 8064</strain>
    </source>
</reference>
<organism evidence="2 3">
    <name type="scientific">Vibrio olivae</name>
    <dbReference type="NCBI Taxonomy" id="1243002"/>
    <lineage>
        <taxon>Bacteria</taxon>
        <taxon>Pseudomonadati</taxon>
        <taxon>Pseudomonadota</taxon>
        <taxon>Gammaproteobacteria</taxon>
        <taxon>Vibrionales</taxon>
        <taxon>Vibrionaceae</taxon>
        <taxon>Vibrio</taxon>
    </lineage>
</organism>
<evidence type="ECO:0000313" key="3">
    <source>
        <dbReference type="Proteomes" id="UP001589645"/>
    </source>
</evidence>
<sequence length="225" mass="25856">MGAIIILVKLGFWQVERGAEKQHIEAQLELRARLPVQRLSALNASPVIDSYTGIKVSASLTPVADRYLLLDNQTFDGQVGYLAYQLMQTKDGQYVLLEVGFVSALASRQVLPDVDWLVSSSHYEGRLYQRQRNPLSYQLQIEEGKVARIQNLNLTELENLWHIELLPYLFQPQQADWPYAQPWQPVPLASTRHYGYAIQWFGLAIALLCLSLWAWIQFVVRNRDD</sequence>
<name>A0ABV5HMB8_9VIBR</name>
<comment type="caution">
    <text evidence="1">Lacks conserved residue(s) required for the propagation of feature annotation.</text>
</comment>
<dbReference type="EMBL" id="JBHMEP010000002">
    <property type="protein sequence ID" value="MFB9135395.1"/>
    <property type="molecule type" value="Genomic_DNA"/>
</dbReference>
<proteinExistence type="inferred from homology"/>
<keyword evidence="1" id="KW-1003">Cell membrane</keyword>
<keyword evidence="1" id="KW-1133">Transmembrane helix</keyword>
<evidence type="ECO:0000313" key="2">
    <source>
        <dbReference type="EMBL" id="MFB9135395.1"/>
    </source>
</evidence>
<comment type="caution">
    <text evidence="2">The sequence shown here is derived from an EMBL/GenBank/DDBJ whole genome shotgun (WGS) entry which is preliminary data.</text>
</comment>
<feature type="transmembrane region" description="Helical" evidence="1">
    <location>
        <begin position="200"/>
        <end position="220"/>
    </location>
</feature>
<evidence type="ECO:0000256" key="1">
    <source>
        <dbReference type="RuleBase" id="RU363076"/>
    </source>
</evidence>